<dbReference type="AlphaFoldDB" id="A0A0K8TRL1"/>
<dbReference type="GO" id="GO:0005737">
    <property type="term" value="C:cytoplasm"/>
    <property type="evidence" value="ECO:0007669"/>
    <property type="project" value="UniProtKB-SubCell"/>
</dbReference>
<evidence type="ECO:0000256" key="1">
    <source>
        <dbReference type="ARBA" id="ARBA00003202"/>
    </source>
</evidence>
<evidence type="ECO:0000256" key="3">
    <source>
        <dbReference type="ARBA" id="ARBA00004496"/>
    </source>
</evidence>
<comment type="subcellular location">
    <subcellularLocation>
        <location evidence="3">Cytoplasm</location>
    </subcellularLocation>
    <subcellularLocation>
        <location evidence="2">Nucleus</location>
    </subcellularLocation>
</comment>
<dbReference type="EMBL" id="GDAI01000825">
    <property type="protein sequence ID" value="JAI16778.1"/>
    <property type="molecule type" value="mRNA"/>
</dbReference>
<evidence type="ECO:0000256" key="4">
    <source>
        <dbReference type="ARBA" id="ARBA00010218"/>
    </source>
</evidence>
<dbReference type="PANTHER" id="PTHR31196:SF2">
    <property type="entry name" value="RNA POLYMERASE II NUCLEAR LOCALIZATION PROTEIN SLC7A6OS-RELATED"/>
    <property type="match status" value="1"/>
</dbReference>
<dbReference type="Pfam" id="PF08574">
    <property type="entry name" value="Iwr1"/>
    <property type="match status" value="1"/>
</dbReference>
<keyword evidence="9" id="KW-0539">Nucleus</keyword>
<dbReference type="GO" id="GO:0015031">
    <property type="term" value="P:protein transport"/>
    <property type="evidence" value="ECO:0007669"/>
    <property type="project" value="UniProtKB-KW"/>
</dbReference>
<feature type="region of interest" description="Disordered" evidence="10">
    <location>
        <begin position="189"/>
        <end position="255"/>
    </location>
</feature>
<evidence type="ECO:0000256" key="6">
    <source>
        <dbReference type="ARBA" id="ARBA00022448"/>
    </source>
</evidence>
<evidence type="ECO:0000256" key="10">
    <source>
        <dbReference type="SAM" id="MobiDB-lite"/>
    </source>
</evidence>
<dbReference type="InterPro" id="IPR013883">
    <property type="entry name" value="TF_Iwr1_dom"/>
</dbReference>
<comment type="similarity">
    <text evidence="4">Belongs to the IWR1/SLC7A6OS family.</text>
</comment>
<feature type="compositionally biased region" description="Low complexity" evidence="10">
    <location>
        <begin position="141"/>
        <end position="151"/>
    </location>
</feature>
<accession>A0A0K8TRL1</accession>
<keyword evidence="7" id="KW-0963">Cytoplasm</keyword>
<dbReference type="GO" id="GO:0005634">
    <property type="term" value="C:nucleus"/>
    <property type="evidence" value="ECO:0007669"/>
    <property type="project" value="UniProtKB-SubCell"/>
</dbReference>
<feature type="non-terminal residue" evidence="12">
    <location>
        <position position="255"/>
    </location>
</feature>
<evidence type="ECO:0000256" key="7">
    <source>
        <dbReference type="ARBA" id="ARBA00022490"/>
    </source>
</evidence>
<proteinExistence type="evidence at transcript level"/>
<protein>
    <recommendedName>
        <fullName evidence="5">Probable RNA polymerase II nuclear localization protein SLC7A6OS</fullName>
    </recommendedName>
</protein>
<evidence type="ECO:0000313" key="12">
    <source>
        <dbReference type="EMBL" id="JAI16778.1"/>
    </source>
</evidence>
<keyword evidence="6" id="KW-0813">Transport</keyword>
<dbReference type="PANTHER" id="PTHR31196">
    <property type="entry name" value="RNA POLYMERASE II NUCLEAR LOCALIZATION PROTEIN SLC7A6OS-RELATED"/>
    <property type="match status" value="1"/>
</dbReference>
<feature type="compositionally biased region" description="Basic and acidic residues" evidence="10">
    <location>
        <begin position="229"/>
        <end position="238"/>
    </location>
</feature>
<evidence type="ECO:0000256" key="8">
    <source>
        <dbReference type="ARBA" id="ARBA00022927"/>
    </source>
</evidence>
<comment type="function">
    <text evidence="1">Directs RNA polymerase II nuclear import.</text>
</comment>
<evidence type="ECO:0000256" key="9">
    <source>
        <dbReference type="ARBA" id="ARBA00023242"/>
    </source>
</evidence>
<feature type="domain" description="Transcription factor Iwr1" evidence="11">
    <location>
        <begin position="157"/>
        <end position="222"/>
    </location>
</feature>
<feature type="compositionally biased region" description="Acidic residues" evidence="10">
    <location>
        <begin position="197"/>
        <end position="210"/>
    </location>
</feature>
<name>A0A0K8TRL1_TABBR</name>
<dbReference type="GO" id="GO:0032502">
    <property type="term" value="P:developmental process"/>
    <property type="evidence" value="ECO:0007669"/>
    <property type="project" value="TreeGrafter"/>
</dbReference>
<sequence length="255" mass="29498">MSAVVRVKRHIDEEPPNAFILNCKRRKVDENAENLFANKDEVSTVLKFAGTVESQDENLATQFKKLNQVEAKELVTKVRKPQNVRERNREEMRQNTQDNRFKVVNCYRTTNDDELSSIPKEITIVDIEKQTNENENECQPSSSTEETHNSNTAQEENFVYDFYLPESNEHNVIVDNLVENLLSVRPFDDLVYGDPGPESDDDHDSEDSNEENYFMNEYPDTEGSSVDENDMRKAHDGSENDLSSDDEECNRLFSR</sequence>
<keyword evidence="8" id="KW-0653">Protein transport</keyword>
<evidence type="ECO:0000256" key="2">
    <source>
        <dbReference type="ARBA" id="ARBA00004123"/>
    </source>
</evidence>
<evidence type="ECO:0000256" key="5">
    <source>
        <dbReference type="ARBA" id="ARBA00017036"/>
    </source>
</evidence>
<dbReference type="InterPro" id="IPR040218">
    <property type="entry name" value="SLC7A6OS"/>
</dbReference>
<feature type="region of interest" description="Disordered" evidence="10">
    <location>
        <begin position="127"/>
        <end position="151"/>
    </location>
</feature>
<evidence type="ECO:0000259" key="11">
    <source>
        <dbReference type="Pfam" id="PF08574"/>
    </source>
</evidence>
<organism evidence="12">
    <name type="scientific">Tabanus bromius</name>
    <name type="common">Band-eyed brown horse fly</name>
    <dbReference type="NCBI Taxonomy" id="304241"/>
    <lineage>
        <taxon>Eukaryota</taxon>
        <taxon>Metazoa</taxon>
        <taxon>Ecdysozoa</taxon>
        <taxon>Arthropoda</taxon>
        <taxon>Hexapoda</taxon>
        <taxon>Insecta</taxon>
        <taxon>Pterygota</taxon>
        <taxon>Neoptera</taxon>
        <taxon>Endopterygota</taxon>
        <taxon>Diptera</taxon>
        <taxon>Brachycera</taxon>
        <taxon>Tabanomorpha</taxon>
        <taxon>Tabanoidea</taxon>
        <taxon>Tabanidae</taxon>
        <taxon>Tabanus</taxon>
    </lineage>
</organism>
<reference evidence="12" key="1">
    <citation type="journal article" date="2015" name="Insect Biochem. Mol. Biol.">
        <title>An insight into the sialome of the horse fly, Tabanus bromius.</title>
        <authorList>
            <person name="Ribeiro J.M."/>
            <person name="Kazimirova M."/>
            <person name="Takac P."/>
            <person name="Andersen J.F."/>
            <person name="Francischetti I.M."/>
        </authorList>
    </citation>
    <scope>NUCLEOTIDE SEQUENCE</scope>
</reference>